<dbReference type="Proteomes" id="UP000318081">
    <property type="component" value="Chromosome"/>
</dbReference>
<evidence type="ECO:0000256" key="3">
    <source>
        <dbReference type="ARBA" id="ARBA00022692"/>
    </source>
</evidence>
<feature type="transmembrane region" description="Helical" evidence="7">
    <location>
        <begin position="72"/>
        <end position="93"/>
    </location>
</feature>
<keyword evidence="3 7" id="KW-0812">Transmembrane</keyword>
<feature type="transmembrane region" description="Helical" evidence="7">
    <location>
        <begin position="170"/>
        <end position="188"/>
    </location>
</feature>
<dbReference type="Pfam" id="PF01594">
    <property type="entry name" value="AI-2E_transport"/>
    <property type="match status" value="1"/>
</dbReference>
<evidence type="ECO:0000256" key="7">
    <source>
        <dbReference type="SAM" id="Phobius"/>
    </source>
</evidence>
<dbReference type="RefSeq" id="WP_145212524.1">
    <property type="nucleotide sequence ID" value="NZ_CP036432.1"/>
</dbReference>
<organism evidence="8 9">
    <name type="scientific">Stieleria magnilauensis</name>
    <dbReference type="NCBI Taxonomy" id="2527963"/>
    <lineage>
        <taxon>Bacteria</taxon>
        <taxon>Pseudomonadati</taxon>
        <taxon>Planctomycetota</taxon>
        <taxon>Planctomycetia</taxon>
        <taxon>Pirellulales</taxon>
        <taxon>Pirellulaceae</taxon>
        <taxon>Stieleria</taxon>
    </lineage>
</organism>
<keyword evidence="6" id="KW-0175">Coiled coil</keyword>
<sequence length="417" mass="45238">MLSDNHSEAIRREGKEDSKASLSTRICATMLVFFALYYARAMVIPVVTAVVLFLTLRPIVRQGQRFGIPSAVGGAGVIGVIFLMLAGGTYLVFQPARETIAEAPQHIATFKEKLSFVTESIEDVDEATEDLAESEEDFDATDADEQPVPVEIKQPTWASGWSYLSGTGNIVSFLTICLALLYFLLATGDDLLRNIMRMLPDFTARRRLVEVIQNVQEGLGNYLAQVSTINLCLGIAVAIAMWVLGMPSPVLWGVMAFAFNFIPILGAIVGATIIFAVALVNFEPTYYAVIVAGTFVTLTSLEGQFITPSILGRSMSMSPVLVFLSIVLWGWMWGIMGVFLSVPILIAVRMACEAYDGLQPLAMILGAEVPKTIEKAKSEQVSGHESSTTQLDCPFLGFASSTASADGDRIADRHPSR</sequence>
<name>A0ABX5XRU7_9BACT</name>
<evidence type="ECO:0000256" key="1">
    <source>
        <dbReference type="ARBA" id="ARBA00004141"/>
    </source>
</evidence>
<dbReference type="EMBL" id="CP036432">
    <property type="protein sequence ID" value="QDV84362.1"/>
    <property type="molecule type" value="Genomic_DNA"/>
</dbReference>
<evidence type="ECO:0000256" key="5">
    <source>
        <dbReference type="ARBA" id="ARBA00023136"/>
    </source>
</evidence>
<proteinExistence type="inferred from homology"/>
<reference evidence="8 9" key="1">
    <citation type="submission" date="2019-02" db="EMBL/GenBank/DDBJ databases">
        <title>Deep-cultivation of Planctomycetes and their phenomic and genomic characterization uncovers novel biology.</title>
        <authorList>
            <person name="Wiegand S."/>
            <person name="Jogler M."/>
            <person name="Boedeker C."/>
            <person name="Pinto D."/>
            <person name="Vollmers J."/>
            <person name="Rivas-Marin E."/>
            <person name="Kohn T."/>
            <person name="Peeters S.H."/>
            <person name="Heuer A."/>
            <person name="Rast P."/>
            <person name="Oberbeckmann S."/>
            <person name="Bunk B."/>
            <person name="Jeske O."/>
            <person name="Meyerdierks A."/>
            <person name="Storesund J.E."/>
            <person name="Kallscheuer N."/>
            <person name="Luecker S."/>
            <person name="Lage O.M."/>
            <person name="Pohl T."/>
            <person name="Merkel B.J."/>
            <person name="Hornburger P."/>
            <person name="Mueller R.-W."/>
            <person name="Bruemmer F."/>
            <person name="Labrenz M."/>
            <person name="Spormann A.M."/>
            <person name="Op den Camp H."/>
            <person name="Overmann J."/>
            <person name="Amann R."/>
            <person name="Jetten M.S.M."/>
            <person name="Mascher T."/>
            <person name="Medema M.H."/>
            <person name="Devos D.P."/>
            <person name="Kaster A.-K."/>
            <person name="Ovreas L."/>
            <person name="Rohde M."/>
            <person name="Galperin M.Y."/>
            <person name="Jogler C."/>
        </authorList>
    </citation>
    <scope>NUCLEOTIDE SEQUENCE [LARGE SCALE GENOMIC DNA]</scope>
    <source>
        <strain evidence="8 9">TBK1r</strain>
    </source>
</reference>
<accession>A0ABX5XRU7</accession>
<feature type="transmembrane region" description="Helical" evidence="7">
    <location>
        <begin position="250"/>
        <end position="279"/>
    </location>
</feature>
<feature type="transmembrane region" description="Helical" evidence="7">
    <location>
        <begin position="286"/>
        <end position="306"/>
    </location>
</feature>
<feature type="transmembrane region" description="Helical" evidence="7">
    <location>
        <begin position="222"/>
        <end position="244"/>
    </location>
</feature>
<feature type="transmembrane region" description="Helical" evidence="7">
    <location>
        <begin position="43"/>
        <end position="60"/>
    </location>
</feature>
<dbReference type="PANTHER" id="PTHR21716">
    <property type="entry name" value="TRANSMEMBRANE PROTEIN"/>
    <property type="match status" value="1"/>
</dbReference>
<evidence type="ECO:0000313" key="8">
    <source>
        <dbReference type="EMBL" id="QDV84362.1"/>
    </source>
</evidence>
<evidence type="ECO:0000256" key="2">
    <source>
        <dbReference type="ARBA" id="ARBA00009773"/>
    </source>
</evidence>
<feature type="transmembrane region" description="Helical" evidence="7">
    <location>
        <begin position="326"/>
        <end position="348"/>
    </location>
</feature>
<protein>
    <submittedName>
        <fullName evidence="8">AI-2 transport protein TqsA</fullName>
    </submittedName>
</protein>
<evidence type="ECO:0000313" key="9">
    <source>
        <dbReference type="Proteomes" id="UP000318081"/>
    </source>
</evidence>
<evidence type="ECO:0000256" key="4">
    <source>
        <dbReference type="ARBA" id="ARBA00022989"/>
    </source>
</evidence>
<evidence type="ECO:0000256" key="6">
    <source>
        <dbReference type="SAM" id="Coils"/>
    </source>
</evidence>
<comment type="similarity">
    <text evidence="2">Belongs to the autoinducer-2 exporter (AI-2E) (TC 2.A.86) family.</text>
</comment>
<keyword evidence="9" id="KW-1185">Reference proteome</keyword>
<dbReference type="PANTHER" id="PTHR21716:SF16">
    <property type="entry name" value="BLL1467 PROTEIN"/>
    <property type="match status" value="1"/>
</dbReference>
<comment type="subcellular location">
    <subcellularLocation>
        <location evidence="1">Membrane</location>
        <topology evidence="1">Multi-pass membrane protein</topology>
    </subcellularLocation>
</comment>
<feature type="coiled-coil region" evidence="6">
    <location>
        <begin position="117"/>
        <end position="144"/>
    </location>
</feature>
<keyword evidence="5 7" id="KW-0472">Membrane</keyword>
<gene>
    <name evidence="8" type="primary">tqsA_2</name>
    <name evidence="8" type="ORF">TBK1r_33070</name>
</gene>
<keyword evidence="4 7" id="KW-1133">Transmembrane helix</keyword>
<dbReference type="InterPro" id="IPR002549">
    <property type="entry name" value="AI-2E-like"/>
</dbReference>